<gene>
    <name evidence="1" type="ORF">RMAR1173_LOCUS19890</name>
</gene>
<name>A0A7S2SU66_9STRA</name>
<proteinExistence type="predicted"/>
<dbReference type="AlphaFoldDB" id="A0A7S2SU66"/>
<sequence>MNGVRVAAIHAMQASNAPTAQAFKRVFPEACVLNLMDDALAKDVAVTGIDEAMHQRFEFLARYAKDHGKVEGVLFTCSAFGSAIEHVQRQLGSPAFPILKPNEAMQQEAVDLGGDIAVLSMFEPTLPSIEREMLDMARSQGKRDLKLHVSDVLNMVRAHSVLTPALPFNYLQFWVHRSSTSRGLLRHSTPAMSTNVKPS</sequence>
<organism evidence="1">
    <name type="scientific">Rhizochromulina marina</name>
    <dbReference type="NCBI Taxonomy" id="1034831"/>
    <lineage>
        <taxon>Eukaryota</taxon>
        <taxon>Sar</taxon>
        <taxon>Stramenopiles</taxon>
        <taxon>Ochrophyta</taxon>
        <taxon>Dictyochophyceae</taxon>
        <taxon>Rhizochromulinales</taxon>
        <taxon>Rhizochromulina</taxon>
    </lineage>
</organism>
<evidence type="ECO:0000313" key="1">
    <source>
        <dbReference type="EMBL" id="CAD9708898.1"/>
    </source>
</evidence>
<accession>A0A7S2SU66</accession>
<protein>
    <recommendedName>
        <fullName evidence="2">Arylsulfatase</fullName>
    </recommendedName>
</protein>
<evidence type="ECO:0008006" key="2">
    <source>
        <dbReference type="Google" id="ProtNLM"/>
    </source>
</evidence>
<dbReference type="EMBL" id="HBHJ01030067">
    <property type="protein sequence ID" value="CAD9708898.1"/>
    <property type="molecule type" value="Transcribed_RNA"/>
</dbReference>
<reference evidence="1" key="1">
    <citation type="submission" date="2021-01" db="EMBL/GenBank/DDBJ databases">
        <authorList>
            <person name="Corre E."/>
            <person name="Pelletier E."/>
            <person name="Niang G."/>
            <person name="Scheremetjew M."/>
            <person name="Finn R."/>
            <person name="Kale V."/>
            <person name="Holt S."/>
            <person name="Cochrane G."/>
            <person name="Meng A."/>
            <person name="Brown T."/>
            <person name="Cohen L."/>
        </authorList>
    </citation>
    <scope>NUCLEOTIDE SEQUENCE</scope>
    <source>
        <strain evidence="1">CCMP1243</strain>
    </source>
</reference>